<dbReference type="SUPFAM" id="SSF52540">
    <property type="entry name" value="P-loop containing nucleoside triphosphate hydrolases"/>
    <property type="match status" value="1"/>
</dbReference>
<gene>
    <name evidence="3" type="ORF">HNQ59_002884</name>
</gene>
<dbReference type="InterPro" id="IPR005702">
    <property type="entry name" value="Wzc-like_C"/>
</dbReference>
<keyword evidence="3" id="KW-0418">Kinase</keyword>
<proteinExistence type="predicted"/>
<dbReference type="GO" id="GO:0005524">
    <property type="term" value="F:ATP binding"/>
    <property type="evidence" value="ECO:0007669"/>
    <property type="project" value="UniProtKB-KW"/>
</dbReference>
<comment type="caution">
    <text evidence="3">The sequence shown here is derived from an EMBL/GenBank/DDBJ whole genome shotgun (WGS) entry which is preliminary data.</text>
</comment>
<dbReference type="CDD" id="cd05387">
    <property type="entry name" value="BY-kinase"/>
    <property type="match status" value="1"/>
</dbReference>
<evidence type="ECO:0000313" key="3">
    <source>
        <dbReference type="EMBL" id="MBB5019582.1"/>
    </source>
</evidence>
<keyword evidence="2" id="KW-0067">ATP-binding</keyword>
<dbReference type="InterPro" id="IPR037257">
    <property type="entry name" value="T2SS_E_N_sf"/>
</dbReference>
<dbReference type="GO" id="GO:0005886">
    <property type="term" value="C:plasma membrane"/>
    <property type="evidence" value="ECO:0007669"/>
    <property type="project" value="TreeGrafter"/>
</dbReference>
<dbReference type="InterPro" id="IPR027417">
    <property type="entry name" value="P-loop_NTPase"/>
</dbReference>
<keyword evidence="1" id="KW-0547">Nucleotide-binding</keyword>
<dbReference type="AlphaFoldDB" id="A0A840MS34"/>
<dbReference type="NCBIfam" id="TIGR01007">
    <property type="entry name" value="eps_fam"/>
    <property type="match status" value="1"/>
</dbReference>
<dbReference type="Gene3D" id="3.40.50.300">
    <property type="entry name" value="P-loop containing nucleotide triphosphate hydrolases"/>
    <property type="match status" value="1"/>
</dbReference>
<protein>
    <submittedName>
        <fullName evidence="3">Chain length determinant protein tyrosine kinase EpsG</fullName>
    </submittedName>
</protein>
<keyword evidence="4" id="KW-1185">Reference proteome</keyword>
<dbReference type="InterPro" id="IPR050445">
    <property type="entry name" value="Bact_polysacc_biosynth/exp"/>
</dbReference>
<reference evidence="3 4" key="1">
    <citation type="submission" date="2020-08" db="EMBL/GenBank/DDBJ databases">
        <title>Genomic Encyclopedia of Type Strains, Phase IV (KMG-IV): sequencing the most valuable type-strain genomes for metagenomic binning, comparative biology and taxonomic classification.</title>
        <authorList>
            <person name="Goeker M."/>
        </authorList>
    </citation>
    <scope>NUCLEOTIDE SEQUENCE [LARGE SCALE GENOMIC DNA]</scope>
    <source>
        <strain evidence="3 4">DSM 27165</strain>
    </source>
</reference>
<evidence type="ECO:0000256" key="2">
    <source>
        <dbReference type="ARBA" id="ARBA00022840"/>
    </source>
</evidence>
<organism evidence="3 4">
    <name type="scientific">Chitinivorax tropicus</name>
    <dbReference type="NCBI Taxonomy" id="714531"/>
    <lineage>
        <taxon>Bacteria</taxon>
        <taxon>Pseudomonadati</taxon>
        <taxon>Pseudomonadota</taxon>
        <taxon>Betaproteobacteria</taxon>
        <taxon>Chitinivorax</taxon>
    </lineage>
</organism>
<dbReference type="GO" id="GO:0004713">
    <property type="term" value="F:protein tyrosine kinase activity"/>
    <property type="evidence" value="ECO:0007669"/>
    <property type="project" value="TreeGrafter"/>
</dbReference>
<dbReference type="RefSeq" id="WP_184040678.1">
    <property type="nucleotide sequence ID" value="NZ_JACHHY010000018.1"/>
</dbReference>
<dbReference type="SUPFAM" id="SSF160246">
    <property type="entry name" value="EspE N-terminal domain-like"/>
    <property type="match status" value="1"/>
</dbReference>
<dbReference type="PANTHER" id="PTHR32309">
    <property type="entry name" value="TYROSINE-PROTEIN KINASE"/>
    <property type="match status" value="1"/>
</dbReference>
<evidence type="ECO:0000256" key="1">
    <source>
        <dbReference type="ARBA" id="ARBA00022741"/>
    </source>
</evidence>
<name>A0A840MS34_9PROT</name>
<dbReference type="Proteomes" id="UP000575898">
    <property type="component" value="Unassembled WGS sequence"/>
</dbReference>
<keyword evidence="3" id="KW-0808">Transferase</keyword>
<dbReference type="PANTHER" id="PTHR32309:SF13">
    <property type="entry name" value="FERRIC ENTEROBACTIN TRANSPORT PROTEIN FEPE"/>
    <property type="match status" value="1"/>
</dbReference>
<sequence>MDLATARNIEIPKKTVSAEPRPPRVAIGKLLVEAGCIRKEDVERIDSVRREKCIRFGEAAVLMGLAKEEDVLRALSRQFAFDWVSPTESRLSKELSVLFDPFCREAEALRTIRGQLLLRWFDSGRKQLAVCSPHRRSGCSHVSANLAVLFAQLGMRTLLIDANFRQPRLDELFALAHRSGLADVLAGRAKVDVFQRVSQVANLWVVPAGPIPPNPQELLARQLFFKVLQYYQRHFDIILIDTPSYDMGADLELVASRVGGALVVARNSHTKLKVVKSLQSDLVRSGVTLCGGVLNEY</sequence>
<accession>A0A840MS34</accession>
<dbReference type="EMBL" id="JACHHY010000018">
    <property type="protein sequence ID" value="MBB5019582.1"/>
    <property type="molecule type" value="Genomic_DNA"/>
</dbReference>
<evidence type="ECO:0000313" key="4">
    <source>
        <dbReference type="Proteomes" id="UP000575898"/>
    </source>
</evidence>